<accession>A2C895</accession>
<evidence type="ECO:0000313" key="3">
    <source>
        <dbReference type="Proteomes" id="UP000002274"/>
    </source>
</evidence>
<dbReference type="KEGG" id="pmf:P9303_09541"/>
<evidence type="ECO:0000313" key="2">
    <source>
        <dbReference type="EMBL" id="ABM77705.1"/>
    </source>
</evidence>
<evidence type="ECO:0000256" key="1">
    <source>
        <dbReference type="SAM" id="SignalP"/>
    </source>
</evidence>
<feature type="signal peptide" evidence="1">
    <location>
        <begin position="1"/>
        <end position="25"/>
    </location>
</feature>
<gene>
    <name evidence="2" type="ordered locus">P9303_09541</name>
</gene>
<organism evidence="2 3">
    <name type="scientific">Prochlorococcus marinus (strain MIT 9303)</name>
    <dbReference type="NCBI Taxonomy" id="59922"/>
    <lineage>
        <taxon>Bacteria</taxon>
        <taxon>Bacillati</taxon>
        <taxon>Cyanobacteriota</taxon>
        <taxon>Cyanophyceae</taxon>
        <taxon>Synechococcales</taxon>
        <taxon>Prochlorococcaceae</taxon>
        <taxon>Prochlorococcus</taxon>
    </lineage>
</organism>
<dbReference type="STRING" id="59922.P9303_09541"/>
<dbReference type="BioCyc" id="PMAR59922:G1G80-862-MONOMER"/>
<reference evidence="2 3" key="1">
    <citation type="journal article" date="2007" name="PLoS Genet.">
        <title>Patterns and implications of gene gain and loss in the evolution of Prochlorococcus.</title>
        <authorList>
            <person name="Kettler G.C."/>
            <person name="Martiny A.C."/>
            <person name="Huang K."/>
            <person name="Zucker J."/>
            <person name="Coleman M.L."/>
            <person name="Rodrigue S."/>
            <person name="Chen F."/>
            <person name="Lapidus A."/>
            <person name="Ferriera S."/>
            <person name="Johnson J."/>
            <person name="Steglich C."/>
            <person name="Church G.M."/>
            <person name="Richardson P."/>
            <person name="Chisholm S.W."/>
        </authorList>
    </citation>
    <scope>NUCLEOTIDE SEQUENCE [LARGE SCALE GENOMIC DNA]</scope>
    <source>
        <strain evidence="2 3">MIT 9303</strain>
    </source>
</reference>
<name>A2C895_PROM3</name>
<dbReference type="AlphaFoldDB" id="A2C895"/>
<sequence length="178" mass="18698">MRCRLPLTALALSAGLALSSGSALAQTAASSNDKVLAQAGGGFNVAAVQALLNQGDAAVSAGNLTEARNDYDNARDASKQLLAFYRDLSGAFRGLDARIPREMDAKGRKAMGLLAQANLRLAALFRQQNQPEVAVPVLVEVVRVMSPSRPEGQKAYQSLLELGFVETPYAGAKLTAPN</sequence>
<proteinExistence type="predicted"/>
<protein>
    <submittedName>
        <fullName evidence="2">Uncharacterized protein</fullName>
    </submittedName>
</protein>
<dbReference type="Proteomes" id="UP000002274">
    <property type="component" value="Chromosome"/>
</dbReference>
<dbReference type="RefSeq" id="WP_011825611.1">
    <property type="nucleotide sequence ID" value="NC_008820.1"/>
</dbReference>
<dbReference type="EMBL" id="CP000554">
    <property type="protein sequence ID" value="ABM77705.1"/>
    <property type="molecule type" value="Genomic_DNA"/>
</dbReference>
<dbReference type="HOGENOM" id="CLU_099414_1_0_3"/>
<keyword evidence="1" id="KW-0732">Signal</keyword>
<feature type="chain" id="PRO_5002642899" evidence="1">
    <location>
        <begin position="26"/>
        <end position="178"/>
    </location>
</feature>